<proteinExistence type="predicted"/>
<name>A0AAW2ZDX1_9EUKA</name>
<organism evidence="2 3">
    <name type="scientific">Acrasis kona</name>
    <dbReference type="NCBI Taxonomy" id="1008807"/>
    <lineage>
        <taxon>Eukaryota</taxon>
        <taxon>Discoba</taxon>
        <taxon>Heterolobosea</taxon>
        <taxon>Tetramitia</taxon>
        <taxon>Eutetramitia</taxon>
        <taxon>Acrasidae</taxon>
        <taxon>Acrasis</taxon>
    </lineage>
</organism>
<comment type="caution">
    <text evidence="2">The sequence shown here is derived from an EMBL/GenBank/DDBJ whole genome shotgun (WGS) entry which is preliminary data.</text>
</comment>
<dbReference type="InterPro" id="IPR044926">
    <property type="entry name" value="RGS_subdomain_2"/>
</dbReference>
<dbReference type="InterPro" id="IPR051213">
    <property type="entry name" value="START_lipid_transfer"/>
</dbReference>
<dbReference type="GO" id="GO:0008289">
    <property type="term" value="F:lipid binding"/>
    <property type="evidence" value="ECO:0007669"/>
    <property type="project" value="InterPro"/>
</dbReference>
<dbReference type="SUPFAM" id="SSF55961">
    <property type="entry name" value="Bet v1-like"/>
    <property type="match status" value="1"/>
</dbReference>
<accession>A0AAW2ZDX1</accession>
<dbReference type="InterPro" id="IPR036305">
    <property type="entry name" value="RGS_sf"/>
</dbReference>
<dbReference type="GO" id="GO:0005737">
    <property type="term" value="C:cytoplasm"/>
    <property type="evidence" value="ECO:0007669"/>
    <property type="project" value="UniProtKB-ARBA"/>
</dbReference>
<dbReference type="Gene3D" id="1.10.167.10">
    <property type="entry name" value="Regulator of G-protein Signalling 4, domain 2"/>
    <property type="match status" value="1"/>
</dbReference>
<feature type="domain" description="RGS" evidence="1">
    <location>
        <begin position="15"/>
        <end position="136"/>
    </location>
</feature>
<dbReference type="Pfam" id="PF00615">
    <property type="entry name" value="RGS"/>
    <property type="match status" value="1"/>
</dbReference>
<dbReference type="Proteomes" id="UP001431209">
    <property type="component" value="Unassembled WGS sequence"/>
</dbReference>
<dbReference type="PANTHER" id="PTHR19308">
    <property type="entry name" value="PHOSPHATIDYLCHOLINE TRANSFER PROTEIN"/>
    <property type="match status" value="1"/>
</dbReference>
<dbReference type="InterPro" id="IPR023393">
    <property type="entry name" value="START-like_dom_sf"/>
</dbReference>
<dbReference type="Pfam" id="PF01852">
    <property type="entry name" value="START"/>
    <property type="match status" value="1"/>
</dbReference>
<dbReference type="Gene3D" id="3.30.530.20">
    <property type="match status" value="1"/>
</dbReference>
<evidence type="ECO:0000259" key="1">
    <source>
        <dbReference type="PROSITE" id="PS50132"/>
    </source>
</evidence>
<protein>
    <submittedName>
        <fullName evidence="2">STARD7</fullName>
    </submittedName>
</protein>
<dbReference type="InterPro" id="IPR016137">
    <property type="entry name" value="RGS"/>
</dbReference>
<dbReference type="SMART" id="SM00315">
    <property type="entry name" value="RGS"/>
    <property type="match status" value="1"/>
</dbReference>
<evidence type="ECO:0000313" key="3">
    <source>
        <dbReference type="Proteomes" id="UP001431209"/>
    </source>
</evidence>
<sequence>MNRQGSGFLATHNFSLETVLDNEDLRQCFAGYLKKYKIDDMYNLLMEINQFSKYVGTSARYNAAKKFASTHLNGPVFSSLENSDQLAEQAMNELNKSSEQQCARSMFDDIRNAVHVALSGQPFTNFLTSKTFERFLSDKIKKDKNYLDTIAERKQEVQAPPEQATQATDRKPGIPYDQSILEITDFDFKYHLADYKDNSLWDLVDKGSRSSLYTSKALFYNKDRGIKKVKEVYKIRFPIDVVFHVLFSRKYEHLFPATSYDHLSELDGGAYRSEVLRVVMKMPFPYKTRDYISLATAKTLQDGSIFVVTKSVDDPNHPPTRNYVRCLSYGSFILERRLKLDQTILTKINWTDTLMNSLTLGAVKKNDSSFVANVEEACYDWTIDSDKNKYEHPLNRCITSNNVVSGE</sequence>
<reference evidence="2 3" key="1">
    <citation type="submission" date="2024-03" db="EMBL/GenBank/DDBJ databases">
        <title>The Acrasis kona genome and developmental transcriptomes reveal deep origins of eukaryotic multicellular pathways.</title>
        <authorList>
            <person name="Sheikh S."/>
            <person name="Fu C.-J."/>
            <person name="Brown M.W."/>
            <person name="Baldauf S.L."/>
        </authorList>
    </citation>
    <scope>NUCLEOTIDE SEQUENCE [LARGE SCALE GENOMIC DNA]</scope>
    <source>
        <strain evidence="2 3">ATCC MYA-3509</strain>
    </source>
</reference>
<dbReference type="PROSITE" id="PS50132">
    <property type="entry name" value="RGS"/>
    <property type="match status" value="1"/>
</dbReference>
<keyword evidence="3" id="KW-1185">Reference proteome</keyword>
<dbReference type="PANTHER" id="PTHR19308:SF14">
    <property type="entry name" value="START DOMAIN-CONTAINING PROTEIN"/>
    <property type="match status" value="1"/>
</dbReference>
<dbReference type="InterPro" id="IPR002913">
    <property type="entry name" value="START_lipid-bd_dom"/>
</dbReference>
<dbReference type="EMBL" id="JAOPGA020001357">
    <property type="protein sequence ID" value="KAL0487645.1"/>
    <property type="molecule type" value="Genomic_DNA"/>
</dbReference>
<dbReference type="AlphaFoldDB" id="A0AAW2ZDX1"/>
<evidence type="ECO:0000313" key="2">
    <source>
        <dbReference type="EMBL" id="KAL0487645.1"/>
    </source>
</evidence>
<dbReference type="SUPFAM" id="SSF48097">
    <property type="entry name" value="Regulator of G-protein signaling, RGS"/>
    <property type="match status" value="1"/>
</dbReference>
<gene>
    <name evidence="2" type="ORF">AKO1_000219</name>
</gene>